<feature type="transmembrane region" description="Helical" evidence="1">
    <location>
        <begin position="21"/>
        <end position="38"/>
    </location>
</feature>
<organism evidence="2 3">
    <name type="scientific">Micromonospora kangleipakensis</name>
    <dbReference type="NCBI Taxonomy" id="1077942"/>
    <lineage>
        <taxon>Bacteria</taxon>
        <taxon>Bacillati</taxon>
        <taxon>Actinomycetota</taxon>
        <taxon>Actinomycetes</taxon>
        <taxon>Micromonosporales</taxon>
        <taxon>Micromonosporaceae</taxon>
        <taxon>Micromonospora</taxon>
    </lineage>
</organism>
<dbReference type="PANTHER" id="PTHR36840:SF1">
    <property type="entry name" value="BLL5714 PROTEIN"/>
    <property type="match status" value="1"/>
</dbReference>
<keyword evidence="1" id="KW-0812">Transmembrane</keyword>
<feature type="transmembrane region" description="Helical" evidence="1">
    <location>
        <begin position="340"/>
        <end position="361"/>
    </location>
</feature>
<comment type="caution">
    <text evidence="2">The sequence shown here is derived from an EMBL/GenBank/DDBJ whole genome shotgun (WGS) entry which is preliminary data.</text>
</comment>
<gene>
    <name evidence="2" type="ORF">EV384_0561</name>
</gene>
<dbReference type="InterPro" id="IPR010640">
    <property type="entry name" value="Low_temperature_requirement_A"/>
</dbReference>
<name>A0A4Q8B3V6_9ACTN</name>
<feature type="transmembrane region" description="Helical" evidence="1">
    <location>
        <begin position="141"/>
        <end position="159"/>
    </location>
</feature>
<reference evidence="2 3" key="1">
    <citation type="submission" date="2019-02" db="EMBL/GenBank/DDBJ databases">
        <title>Sequencing the genomes of 1000 actinobacteria strains.</title>
        <authorList>
            <person name="Klenk H.-P."/>
        </authorList>
    </citation>
    <scope>NUCLEOTIDE SEQUENCE [LARGE SCALE GENOMIC DNA]</scope>
    <source>
        <strain evidence="2 3">DSM 45612</strain>
    </source>
</reference>
<keyword evidence="1" id="KW-0472">Membrane</keyword>
<dbReference type="EMBL" id="SHLD01000001">
    <property type="protein sequence ID" value="RZU72214.1"/>
    <property type="molecule type" value="Genomic_DNA"/>
</dbReference>
<accession>A0A4Q8B3V6</accession>
<feature type="transmembrane region" description="Helical" evidence="1">
    <location>
        <begin position="83"/>
        <end position="103"/>
    </location>
</feature>
<dbReference type="AlphaFoldDB" id="A0A4Q8B3V6"/>
<feature type="transmembrane region" description="Helical" evidence="1">
    <location>
        <begin position="165"/>
        <end position="187"/>
    </location>
</feature>
<feature type="transmembrane region" description="Helical" evidence="1">
    <location>
        <begin position="109"/>
        <end position="129"/>
    </location>
</feature>
<feature type="transmembrane region" description="Helical" evidence="1">
    <location>
        <begin position="50"/>
        <end position="71"/>
    </location>
</feature>
<evidence type="ECO:0000256" key="1">
    <source>
        <dbReference type="SAM" id="Phobius"/>
    </source>
</evidence>
<dbReference type="PANTHER" id="PTHR36840">
    <property type="entry name" value="BLL5714 PROTEIN"/>
    <property type="match status" value="1"/>
</dbReference>
<feature type="transmembrane region" description="Helical" evidence="1">
    <location>
        <begin position="314"/>
        <end position="333"/>
    </location>
</feature>
<proteinExistence type="predicted"/>
<feature type="transmembrane region" description="Helical" evidence="1">
    <location>
        <begin position="236"/>
        <end position="255"/>
    </location>
</feature>
<feature type="transmembrane region" description="Helical" evidence="1">
    <location>
        <begin position="276"/>
        <end position="294"/>
    </location>
</feature>
<dbReference type="Proteomes" id="UP000294114">
    <property type="component" value="Unassembled WGS sequence"/>
</dbReference>
<keyword evidence="3" id="KW-1185">Reference proteome</keyword>
<sequence length="399" mass="42724">MTTSGTNGLLRKLEDVARASFLELFFDVVFVFALRALAQQLFNNLTWSGAFRTLVLLLAIGWVWSLTARVTGQLNPRRPSVQLLVLATMVGALVLSAAVPEAFGKTGLIFAVTYLAIQIGRDLFLVVLLRGQELQHVAGRATIWHAATGVPWLIGAVASGTVRTALWTLAVVLIYVARWFSYPLPGLRRLAGGDLPPGGEYLADRNRALFVIALGEVILAIGSSLTGRGFSTDQTVAFVMTFAVTALIWRIYIFRAGEDMGPAIQASANPDRLSKLVSYAHLVMIAGLVVTSVGNELVIDDPFGHPRATATVTILGGTALFLAGRTLLGYLVFGRVYRSCVIGLLALACLLPPMLLLGPLVNALASATVLTGIVITDNIRVRRHPAPISPPGPHRPSET</sequence>
<feature type="transmembrane region" description="Helical" evidence="1">
    <location>
        <begin position="208"/>
        <end position="230"/>
    </location>
</feature>
<dbReference type="RefSeq" id="WP_165439857.1">
    <property type="nucleotide sequence ID" value="NZ_SHLD01000001.1"/>
</dbReference>
<dbReference type="Pfam" id="PF06772">
    <property type="entry name" value="LtrA"/>
    <property type="match status" value="1"/>
</dbReference>
<keyword evidence="1" id="KW-1133">Transmembrane helix</keyword>
<evidence type="ECO:0000313" key="3">
    <source>
        <dbReference type="Proteomes" id="UP000294114"/>
    </source>
</evidence>
<evidence type="ECO:0000313" key="2">
    <source>
        <dbReference type="EMBL" id="RZU72214.1"/>
    </source>
</evidence>
<protein>
    <submittedName>
        <fullName evidence="2">Low temperature requirement protein LtrA</fullName>
    </submittedName>
</protein>